<dbReference type="EMBL" id="CBLX010000013">
    <property type="protein sequence ID" value="CDG39955.1"/>
    <property type="molecule type" value="Genomic_DNA"/>
</dbReference>
<reference evidence="1 2" key="2">
    <citation type="journal article" date="2014" name="PLoS ONE">
        <title>Evolution of mitochondria reconstructed from the energy metabolism of living bacteria.</title>
        <authorList>
            <person name="Degli Esposti M."/>
            <person name="Chouaia B."/>
            <person name="Comandatore F."/>
            <person name="Crotti E."/>
            <person name="Sassera D."/>
            <person name="Lievens P.M."/>
            <person name="Daffonchio D."/>
            <person name="Bandi C."/>
        </authorList>
    </citation>
    <scope>NUCLEOTIDE SEQUENCE [LARGE SCALE GENOMIC DNA]</scope>
    <source>
        <strain evidence="1 2">SF2.1</strain>
    </source>
</reference>
<protein>
    <submittedName>
        <fullName evidence="1">Uncharacterized protein</fullName>
    </submittedName>
</protein>
<proteinExistence type="predicted"/>
<organism evidence="1 2">
    <name type="scientific">Asaia bogorensis</name>
    <dbReference type="NCBI Taxonomy" id="91915"/>
    <lineage>
        <taxon>Bacteria</taxon>
        <taxon>Pseudomonadati</taxon>
        <taxon>Pseudomonadota</taxon>
        <taxon>Alphaproteobacteria</taxon>
        <taxon>Acetobacterales</taxon>
        <taxon>Acetobacteraceae</taxon>
        <taxon>Asaia</taxon>
    </lineage>
</organism>
<accession>A0A060QG71</accession>
<gene>
    <name evidence="1" type="ORF">ASAP_1910</name>
</gene>
<name>A0A060QG71_9PROT</name>
<evidence type="ECO:0000313" key="1">
    <source>
        <dbReference type="EMBL" id="CDG39955.1"/>
    </source>
</evidence>
<comment type="caution">
    <text evidence="1">The sequence shown here is derived from an EMBL/GenBank/DDBJ whole genome shotgun (WGS) entry which is preliminary data.</text>
</comment>
<dbReference type="AlphaFoldDB" id="A0A060QG71"/>
<dbReference type="Proteomes" id="UP000027583">
    <property type="component" value="Unassembled WGS sequence"/>
</dbReference>
<reference evidence="1 2" key="1">
    <citation type="journal article" date="2014" name="Genome Biol. Evol.">
        <title>Acetic acid bacteria genomes reveal functional traits for adaptation to life in insect guts.</title>
        <authorList>
            <person name="Chouaia B."/>
            <person name="Gaiarsa S."/>
            <person name="Crotti E."/>
            <person name="Comandatore F."/>
            <person name="Degli Esposti M."/>
            <person name="Ricci I."/>
            <person name="Alma A."/>
            <person name="Favia G."/>
            <person name="Bandi C."/>
            <person name="Daffonchio D."/>
        </authorList>
    </citation>
    <scope>NUCLEOTIDE SEQUENCE [LARGE SCALE GENOMIC DNA]</scope>
    <source>
        <strain evidence="1 2">SF2.1</strain>
    </source>
</reference>
<evidence type="ECO:0000313" key="2">
    <source>
        <dbReference type="Proteomes" id="UP000027583"/>
    </source>
</evidence>
<sequence>MNPFVRYDTVCCNGRLAAMGVSLSYTQPERYAAAYFFET</sequence>